<protein>
    <submittedName>
        <fullName evidence="2">Phytanoyl-CoA dioxygenase PhyH</fullName>
    </submittedName>
</protein>
<evidence type="ECO:0000313" key="3">
    <source>
        <dbReference type="Proteomes" id="UP000246410"/>
    </source>
</evidence>
<organism evidence="2 3">
    <name type="scientific">Nocardia neocaledoniensis</name>
    <dbReference type="NCBI Taxonomy" id="236511"/>
    <lineage>
        <taxon>Bacteria</taxon>
        <taxon>Bacillati</taxon>
        <taxon>Actinomycetota</taxon>
        <taxon>Actinomycetes</taxon>
        <taxon>Mycobacteriales</taxon>
        <taxon>Nocardiaceae</taxon>
        <taxon>Nocardia</taxon>
    </lineage>
</organism>
<comment type="caution">
    <text evidence="2">The sequence shown here is derived from an EMBL/GenBank/DDBJ whole genome shotgun (WGS) entry which is preliminary data.</text>
</comment>
<feature type="region of interest" description="Disordered" evidence="1">
    <location>
        <begin position="211"/>
        <end position="251"/>
    </location>
</feature>
<dbReference type="GO" id="GO:0016706">
    <property type="term" value="F:2-oxoglutarate-dependent dioxygenase activity"/>
    <property type="evidence" value="ECO:0007669"/>
    <property type="project" value="UniProtKB-ARBA"/>
</dbReference>
<dbReference type="Pfam" id="PF05721">
    <property type="entry name" value="PhyH"/>
    <property type="match status" value="1"/>
</dbReference>
<dbReference type="RefSeq" id="WP_110039887.1">
    <property type="nucleotide sequence ID" value="NZ_QGTL01000010.1"/>
</dbReference>
<evidence type="ECO:0000313" key="2">
    <source>
        <dbReference type="EMBL" id="PWV71534.1"/>
    </source>
</evidence>
<name>A0A317N8U5_9NOCA</name>
<dbReference type="AlphaFoldDB" id="A0A317N8U5"/>
<proteinExistence type="predicted"/>
<keyword evidence="2" id="KW-0223">Dioxygenase</keyword>
<dbReference type="Proteomes" id="UP000246410">
    <property type="component" value="Unassembled WGS sequence"/>
</dbReference>
<accession>A0A317N8U5</accession>
<dbReference type="SUPFAM" id="SSF51197">
    <property type="entry name" value="Clavaminate synthase-like"/>
    <property type="match status" value="1"/>
</dbReference>
<gene>
    <name evidence="2" type="ORF">DFR69_11018</name>
</gene>
<reference evidence="2 3" key="1">
    <citation type="submission" date="2018-05" db="EMBL/GenBank/DDBJ databases">
        <title>Genomic Encyclopedia of Type Strains, Phase IV (KMG-IV): sequencing the most valuable type-strain genomes for metagenomic binning, comparative biology and taxonomic classification.</title>
        <authorList>
            <person name="Goeker M."/>
        </authorList>
    </citation>
    <scope>NUCLEOTIDE SEQUENCE [LARGE SCALE GENOMIC DNA]</scope>
    <source>
        <strain evidence="2 3">DSM 44717</strain>
    </source>
</reference>
<dbReference type="EMBL" id="QGTL01000010">
    <property type="protein sequence ID" value="PWV71534.1"/>
    <property type="molecule type" value="Genomic_DNA"/>
</dbReference>
<keyword evidence="3" id="KW-1185">Reference proteome</keyword>
<dbReference type="Gene3D" id="2.60.120.620">
    <property type="entry name" value="q2cbj1_9rhob like domain"/>
    <property type="match status" value="1"/>
</dbReference>
<sequence length="251" mass="27029">MLDDTSLDEFVATGFVHLRAAFPSATAARCRDILLRDIVGRDGPAIGLGDYSDPPFVAAVNTPALHAAYDRLVGKGRWVQRKGIGGFVIRTPSDQPARADGWHVDVSFPGDRSTSTDYLTWRANGVSRGRALLMLFLFTDVGPDDAPTRLRIGSHRTVARILAPEGPAGLDARELARRADDATADCEVAYATGGAGDVYLCHPFLVHAGQPHRGHGHRVLGQPNLPPAVPLDPDRPEPAPVERAIRDALRQ</sequence>
<dbReference type="InterPro" id="IPR008775">
    <property type="entry name" value="Phytyl_CoA_dOase-like"/>
</dbReference>
<keyword evidence="2" id="KW-0560">Oxidoreductase</keyword>
<evidence type="ECO:0000256" key="1">
    <source>
        <dbReference type="SAM" id="MobiDB-lite"/>
    </source>
</evidence>